<feature type="domain" description="Disease resistance protein At4g27190-like leucine-rich repeats" evidence="2">
    <location>
        <begin position="143"/>
        <end position="270"/>
    </location>
</feature>
<dbReference type="InterPro" id="IPR057135">
    <property type="entry name" value="At4g27190-like_LRR"/>
</dbReference>
<evidence type="ECO:0000313" key="3">
    <source>
        <dbReference type="EMBL" id="KHG29887.1"/>
    </source>
</evidence>
<sequence>MCVANSLGKLQTLKIERCFGMEEVIQDSQVLEFSEMTEKKQISNVTVPERRGGTSISNFEELFEYSGYNLSTLKFLHLSKLTELRVIWSGPIQDEHFQNLSRLVVQNCRRLRYIFSPTIARNFPQLLSLDIFDCEELEQIIEKDQIPSQHHLQPICFAKLSCIRIFNCENLKCPFPITLAHGGLPKLSQLYLKRVTKLGQVFEGDESNVSKDEEKVIHLPRLTHLVLHNLPNLVSFSPVGYHFVFPSLTYLQVKGYPNVTTRFSVDSEKSVHAKTQVSQSVDEIIVEESATAQETAWPIGSDIWWRKRKY</sequence>
<dbReference type="EMBL" id="KN452912">
    <property type="protein sequence ID" value="KHG29887.1"/>
    <property type="molecule type" value="Genomic_DNA"/>
</dbReference>
<evidence type="ECO:0000256" key="1">
    <source>
        <dbReference type="ARBA" id="ARBA00022821"/>
    </source>
</evidence>
<name>A0A0B0PYF2_GOSAR</name>
<protein>
    <submittedName>
        <fullName evidence="3">Disease resistance RPS2-like protein</fullName>
    </submittedName>
</protein>
<proteinExistence type="predicted"/>
<dbReference type="InterPro" id="IPR032675">
    <property type="entry name" value="LRR_dom_sf"/>
</dbReference>
<reference evidence="4" key="1">
    <citation type="submission" date="2014-09" db="EMBL/GenBank/DDBJ databases">
        <authorList>
            <person name="Mudge J."/>
            <person name="Ramaraj T."/>
            <person name="Lindquist I.E."/>
            <person name="Bharti A.K."/>
            <person name="Sundararajan A."/>
            <person name="Cameron C.T."/>
            <person name="Woodward J.E."/>
            <person name="May G.D."/>
            <person name="Brubaker C."/>
            <person name="Broadhvest J."/>
            <person name="Wilkins T.A."/>
        </authorList>
    </citation>
    <scope>NUCLEOTIDE SEQUENCE</scope>
    <source>
        <strain evidence="4">cv. AKA8401</strain>
    </source>
</reference>
<dbReference type="AlphaFoldDB" id="A0A0B0PYF2"/>
<dbReference type="SUPFAM" id="SSF52047">
    <property type="entry name" value="RNI-like"/>
    <property type="match status" value="1"/>
</dbReference>
<dbReference type="InterPro" id="IPR050905">
    <property type="entry name" value="Plant_NBS-LRR"/>
</dbReference>
<keyword evidence="1" id="KW-0611">Plant defense</keyword>
<evidence type="ECO:0000313" key="4">
    <source>
        <dbReference type="Proteomes" id="UP000032142"/>
    </source>
</evidence>
<accession>A0A0B0PYF2</accession>
<gene>
    <name evidence="3" type="ORF">F383_11975</name>
</gene>
<dbReference type="PANTHER" id="PTHR33463">
    <property type="entry name" value="NB-ARC DOMAIN-CONTAINING PROTEIN-RELATED"/>
    <property type="match status" value="1"/>
</dbReference>
<evidence type="ECO:0000259" key="2">
    <source>
        <dbReference type="Pfam" id="PF23247"/>
    </source>
</evidence>
<dbReference type="Proteomes" id="UP000032142">
    <property type="component" value="Unassembled WGS sequence"/>
</dbReference>
<feature type="domain" description="Disease resistance protein At4g27190-like leucine-rich repeats" evidence="2">
    <location>
        <begin position="5"/>
        <end position="135"/>
    </location>
</feature>
<dbReference type="Gene3D" id="3.80.10.10">
    <property type="entry name" value="Ribonuclease Inhibitor"/>
    <property type="match status" value="1"/>
</dbReference>
<dbReference type="Pfam" id="PF23247">
    <property type="entry name" value="LRR_RPS2"/>
    <property type="match status" value="2"/>
</dbReference>
<organism evidence="3 4">
    <name type="scientific">Gossypium arboreum</name>
    <name type="common">Tree cotton</name>
    <name type="synonym">Gossypium nanking</name>
    <dbReference type="NCBI Taxonomy" id="29729"/>
    <lineage>
        <taxon>Eukaryota</taxon>
        <taxon>Viridiplantae</taxon>
        <taxon>Streptophyta</taxon>
        <taxon>Embryophyta</taxon>
        <taxon>Tracheophyta</taxon>
        <taxon>Spermatophyta</taxon>
        <taxon>Magnoliopsida</taxon>
        <taxon>eudicotyledons</taxon>
        <taxon>Gunneridae</taxon>
        <taxon>Pentapetalae</taxon>
        <taxon>rosids</taxon>
        <taxon>malvids</taxon>
        <taxon>Malvales</taxon>
        <taxon>Malvaceae</taxon>
        <taxon>Malvoideae</taxon>
        <taxon>Gossypium</taxon>
    </lineage>
</organism>
<keyword evidence="4" id="KW-1185">Reference proteome</keyword>